<evidence type="ECO:0000313" key="1">
    <source>
        <dbReference type="EMBL" id="SBP55083.1"/>
    </source>
</evidence>
<sequence>RLLLLNFRMRHGVLRFEIFSPASCCENGFTEVIFCDLQFWFYKASFEKKSIILKLFRDKYFFTAEHKTKLTGVPAMFYCFMCSLSKHRGLCCNRRKRLSSY</sequence>
<proteinExistence type="predicted"/>
<feature type="non-terminal residue" evidence="1">
    <location>
        <position position="1"/>
    </location>
</feature>
<organism evidence="1">
    <name type="scientific">Nothobranchius furzeri</name>
    <name type="common">Turquoise killifish</name>
    <dbReference type="NCBI Taxonomy" id="105023"/>
    <lineage>
        <taxon>Eukaryota</taxon>
        <taxon>Metazoa</taxon>
        <taxon>Chordata</taxon>
        <taxon>Craniata</taxon>
        <taxon>Vertebrata</taxon>
        <taxon>Euteleostomi</taxon>
        <taxon>Actinopterygii</taxon>
        <taxon>Neopterygii</taxon>
        <taxon>Teleostei</taxon>
        <taxon>Neoteleostei</taxon>
        <taxon>Acanthomorphata</taxon>
        <taxon>Ovalentaria</taxon>
        <taxon>Atherinomorphae</taxon>
        <taxon>Cyprinodontiformes</taxon>
        <taxon>Nothobranchiidae</taxon>
        <taxon>Nothobranchius</taxon>
    </lineage>
</organism>
<protein>
    <submittedName>
        <fullName evidence="1">SH3 domain binding glutamic acid-rich protein</fullName>
    </submittedName>
</protein>
<accession>A0A1A8AK70</accession>
<dbReference type="EMBL" id="HADY01016598">
    <property type="protein sequence ID" value="SBP55083.1"/>
    <property type="molecule type" value="Transcribed_RNA"/>
</dbReference>
<name>A0A1A8AK70_NOTFU</name>
<gene>
    <name evidence="1" type="primary">SH3BGR</name>
</gene>
<reference evidence="1" key="2">
    <citation type="submission" date="2016-06" db="EMBL/GenBank/DDBJ databases">
        <title>The genome of a short-lived fish provides insights into sex chromosome evolution and the genetic control of aging.</title>
        <authorList>
            <person name="Reichwald K."/>
            <person name="Felder M."/>
            <person name="Petzold A."/>
            <person name="Koch P."/>
            <person name="Groth M."/>
            <person name="Platzer M."/>
        </authorList>
    </citation>
    <scope>NUCLEOTIDE SEQUENCE</scope>
    <source>
        <tissue evidence="1">Brain</tissue>
    </source>
</reference>
<reference evidence="1" key="1">
    <citation type="submission" date="2016-05" db="EMBL/GenBank/DDBJ databases">
        <authorList>
            <person name="Lavstsen T."/>
            <person name="Jespersen J.S."/>
        </authorList>
    </citation>
    <scope>NUCLEOTIDE SEQUENCE</scope>
    <source>
        <tissue evidence="1">Brain</tissue>
    </source>
</reference>
<dbReference type="AlphaFoldDB" id="A0A1A8AK70"/>
<feature type="non-terminal residue" evidence="1">
    <location>
        <position position="101"/>
    </location>
</feature>